<evidence type="ECO:0000313" key="11">
    <source>
        <dbReference type="EMBL" id="KAE8009422.1"/>
    </source>
</evidence>
<dbReference type="SUPFAM" id="SSF52172">
    <property type="entry name" value="CheY-like"/>
    <property type="match status" value="1"/>
</dbReference>
<feature type="modified residue" description="4-aspartylphosphate" evidence="8">
    <location>
        <position position="77"/>
    </location>
</feature>
<gene>
    <name evidence="11" type="ORF">FH972_005859</name>
</gene>
<protein>
    <recommendedName>
        <fullName evidence="13">Response regulatory domain-containing protein</fullName>
    </recommendedName>
</protein>
<dbReference type="PROSITE" id="PS51294">
    <property type="entry name" value="HTH_MYB"/>
    <property type="match status" value="1"/>
</dbReference>
<dbReference type="InterPro" id="IPR017930">
    <property type="entry name" value="Myb_dom"/>
</dbReference>
<accession>A0A5N6QU17</accession>
<dbReference type="GO" id="GO:0000160">
    <property type="term" value="P:phosphorelay signal transduction system"/>
    <property type="evidence" value="ECO:0007669"/>
    <property type="project" value="UniProtKB-KW"/>
</dbReference>
<feature type="domain" description="Response regulatory" evidence="9">
    <location>
        <begin position="26"/>
        <end position="142"/>
    </location>
</feature>
<dbReference type="InterPro" id="IPR011006">
    <property type="entry name" value="CheY-like_superfamily"/>
</dbReference>
<dbReference type="GO" id="GO:0005634">
    <property type="term" value="C:nucleus"/>
    <property type="evidence" value="ECO:0007669"/>
    <property type="project" value="UniProtKB-SubCell"/>
</dbReference>
<evidence type="ECO:0000256" key="2">
    <source>
        <dbReference type="ARBA" id="ARBA00022553"/>
    </source>
</evidence>
<evidence type="ECO:0000256" key="5">
    <source>
        <dbReference type="ARBA" id="ARBA00023159"/>
    </source>
</evidence>
<keyword evidence="12" id="KW-1185">Reference proteome</keyword>
<dbReference type="Pfam" id="PF00249">
    <property type="entry name" value="Myb_DNA-binding"/>
    <property type="match status" value="1"/>
</dbReference>
<dbReference type="AlphaFoldDB" id="A0A5N6QU17"/>
<keyword evidence="2 8" id="KW-0597">Phosphoprotein</keyword>
<dbReference type="GO" id="GO:0009736">
    <property type="term" value="P:cytokinin-activated signaling pathway"/>
    <property type="evidence" value="ECO:0007669"/>
    <property type="project" value="InterPro"/>
</dbReference>
<evidence type="ECO:0000256" key="6">
    <source>
        <dbReference type="ARBA" id="ARBA00023163"/>
    </source>
</evidence>
<organism evidence="11 12">
    <name type="scientific">Carpinus fangiana</name>
    <dbReference type="NCBI Taxonomy" id="176857"/>
    <lineage>
        <taxon>Eukaryota</taxon>
        <taxon>Viridiplantae</taxon>
        <taxon>Streptophyta</taxon>
        <taxon>Embryophyta</taxon>
        <taxon>Tracheophyta</taxon>
        <taxon>Spermatophyta</taxon>
        <taxon>Magnoliopsida</taxon>
        <taxon>eudicotyledons</taxon>
        <taxon>Gunneridae</taxon>
        <taxon>Pentapetalae</taxon>
        <taxon>rosids</taxon>
        <taxon>fabids</taxon>
        <taxon>Fagales</taxon>
        <taxon>Betulaceae</taxon>
        <taxon>Carpinus</taxon>
    </lineage>
</organism>
<dbReference type="InterPro" id="IPR009057">
    <property type="entry name" value="Homeodomain-like_sf"/>
</dbReference>
<dbReference type="PANTHER" id="PTHR43874:SF63">
    <property type="entry name" value="RESPONSE REGULATORY DOMAIN-CONTAINING PROTEIN"/>
    <property type="match status" value="1"/>
</dbReference>
<dbReference type="GO" id="GO:0003677">
    <property type="term" value="F:DNA binding"/>
    <property type="evidence" value="ECO:0007669"/>
    <property type="project" value="InterPro"/>
</dbReference>
<dbReference type="Gene3D" id="3.40.50.2300">
    <property type="match status" value="1"/>
</dbReference>
<dbReference type="EMBL" id="CM017322">
    <property type="protein sequence ID" value="KAE8009422.1"/>
    <property type="molecule type" value="Genomic_DNA"/>
</dbReference>
<name>A0A5N6QU17_9ROSI</name>
<evidence type="ECO:0000256" key="3">
    <source>
        <dbReference type="ARBA" id="ARBA00023012"/>
    </source>
</evidence>
<dbReference type="InterPro" id="IPR001789">
    <property type="entry name" value="Sig_transdc_resp-reg_receiver"/>
</dbReference>
<comment type="subcellular location">
    <subcellularLocation>
        <location evidence="1">Nucleus</location>
    </subcellularLocation>
</comment>
<dbReference type="CDD" id="cd17584">
    <property type="entry name" value="REC_typeB_ARR-like"/>
    <property type="match status" value="1"/>
</dbReference>
<dbReference type="InterPro" id="IPR006447">
    <property type="entry name" value="Myb_dom_plants"/>
</dbReference>
<dbReference type="PANTHER" id="PTHR43874">
    <property type="entry name" value="TWO-COMPONENT RESPONSE REGULATOR"/>
    <property type="match status" value="1"/>
</dbReference>
<feature type="domain" description="HTH myb-type" evidence="10">
    <location>
        <begin position="224"/>
        <end position="278"/>
    </location>
</feature>
<evidence type="ECO:0000256" key="1">
    <source>
        <dbReference type="ARBA" id="ARBA00004123"/>
    </source>
</evidence>
<keyword evidence="6" id="KW-0804">Transcription</keyword>
<dbReference type="Pfam" id="PF00072">
    <property type="entry name" value="Response_reg"/>
    <property type="match status" value="1"/>
</dbReference>
<dbReference type="InterPro" id="IPR001005">
    <property type="entry name" value="SANT/Myb"/>
</dbReference>
<dbReference type="NCBIfam" id="TIGR01557">
    <property type="entry name" value="myb_SHAQKYF"/>
    <property type="match status" value="1"/>
</dbReference>
<dbReference type="SUPFAM" id="SSF46689">
    <property type="entry name" value="Homeodomain-like"/>
    <property type="match status" value="1"/>
</dbReference>
<keyword evidence="4" id="KW-0805">Transcription regulation</keyword>
<evidence type="ECO:0008006" key="13">
    <source>
        <dbReference type="Google" id="ProtNLM"/>
    </source>
</evidence>
<evidence type="ECO:0000313" key="12">
    <source>
        <dbReference type="Proteomes" id="UP000327013"/>
    </source>
</evidence>
<evidence type="ECO:0000259" key="9">
    <source>
        <dbReference type="PROSITE" id="PS50110"/>
    </source>
</evidence>
<reference evidence="11 12" key="1">
    <citation type="submission" date="2019-06" db="EMBL/GenBank/DDBJ databases">
        <title>A chromosomal-level reference genome of Carpinus fangiana (Coryloideae, Betulaceae).</title>
        <authorList>
            <person name="Yang X."/>
            <person name="Wang Z."/>
            <person name="Zhang L."/>
            <person name="Hao G."/>
            <person name="Liu J."/>
            <person name="Yang Y."/>
        </authorList>
    </citation>
    <scope>NUCLEOTIDE SEQUENCE [LARGE SCALE GENOMIC DNA]</scope>
    <source>
        <strain evidence="11">Cfa_2016G</strain>
        <tissue evidence="11">Leaf</tissue>
    </source>
</reference>
<dbReference type="InterPro" id="IPR045279">
    <property type="entry name" value="ARR-like"/>
</dbReference>
<evidence type="ECO:0000256" key="8">
    <source>
        <dbReference type="PROSITE-ProRule" id="PRU00169"/>
    </source>
</evidence>
<keyword evidence="3" id="KW-0902">Two-component regulatory system</keyword>
<dbReference type="PROSITE" id="PS50110">
    <property type="entry name" value="RESPONSE_REGULATORY"/>
    <property type="match status" value="1"/>
</dbReference>
<dbReference type="Proteomes" id="UP000327013">
    <property type="component" value="Chromosome 2"/>
</dbReference>
<dbReference type="FunFam" id="1.10.10.60:FF:000007">
    <property type="entry name" value="Two-component response regulator"/>
    <property type="match status" value="1"/>
</dbReference>
<proteinExistence type="predicted"/>
<evidence type="ECO:0000256" key="7">
    <source>
        <dbReference type="ARBA" id="ARBA00023242"/>
    </source>
</evidence>
<dbReference type="OrthoDB" id="60033at2759"/>
<dbReference type="Gene3D" id="1.10.10.60">
    <property type="entry name" value="Homeodomain-like"/>
    <property type="match status" value="1"/>
</dbReference>
<dbReference type="SMART" id="SM00448">
    <property type="entry name" value="REC"/>
    <property type="match status" value="1"/>
</dbReference>
<evidence type="ECO:0000256" key="4">
    <source>
        <dbReference type="ARBA" id="ARBA00023015"/>
    </source>
</evidence>
<evidence type="ECO:0000259" key="10">
    <source>
        <dbReference type="PROSITE" id="PS51294"/>
    </source>
</evidence>
<keyword evidence="5" id="KW-0010">Activator</keyword>
<sequence>MDTNTTNEGEGKATLMTKNKFPVGFRVLLVDNARTSLLVCGRMLQACGYEVTKCLRAEDALFMLRSYRSRFDILISDLHLPGMDGFKLLQILGSEMADLPVLAISSDDDYSTIQKAIINGACDFLVKPVPMESLKMVWKYVVCKRRMKLDQVQQQQRQQLWNVGHYYGGVHLRLPYRDDHHQHHTFPPNEGIKRLKRETDGEDECKASGDHDHVVGAKKSRMIWTPDLHHKFVAIVNELGLKRAVPKKILERMQAMGVPNLTREKVASHLQKYRLFLQKQKDDVRPKTEHLAPLSFRPQEIPPLGPPHTFNHAQMINTYSNHQLDLLTQLQRARTVRSMIRSSQLNNIVSTHEGFQNLPVPVEAHHGQNKPLATTQMADDQTPTSEQIWNEIKGADVAAKEIDGSTCTTKSELPELHDIAHLPPLPPLHDTSGDFSFFFKNNALRRSSGDCGLLLNEYTLFRDNSEDYSSLWNEICPPSQG</sequence>
<keyword evidence="7" id="KW-0539">Nucleus</keyword>